<evidence type="ECO:0000256" key="1">
    <source>
        <dbReference type="SAM" id="MobiDB-lite"/>
    </source>
</evidence>
<dbReference type="KEGG" id="dpc:A6048_02590"/>
<accession>A0AAD0NQ22</accession>
<dbReference type="AlphaFoldDB" id="A0AAD0NQ22"/>
<evidence type="ECO:0000313" key="3">
    <source>
        <dbReference type="Proteomes" id="UP000244903"/>
    </source>
</evidence>
<feature type="region of interest" description="Disordered" evidence="1">
    <location>
        <begin position="88"/>
        <end position="115"/>
    </location>
</feature>
<keyword evidence="3" id="KW-1185">Reference proteome</keyword>
<protein>
    <submittedName>
        <fullName evidence="2">Uncharacterized protein</fullName>
    </submittedName>
</protein>
<feature type="compositionally biased region" description="Pro residues" evidence="1">
    <location>
        <begin position="38"/>
        <end position="51"/>
    </location>
</feature>
<feature type="compositionally biased region" description="Basic and acidic residues" evidence="1">
    <location>
        <begin position="27"/>
        <end position="37"/>
    </location>
</feature>
<feature type="compositionally biased region" description="Low complexity" evidence="1">
    <location>
        <begin position="52"/>
        <end position="61"/>
    </location>
</feature>
<sequence length="115" mass="12055">MTGRPDHDAEVRGEAARLVHRLELARTRLDAALDPRDPTPAPGSPPPPPRAPAGGVATGPGLDDDEVRTLLAPAVARVARLHEIARSLADGSASEESAAQAVRALADTQPNRRPR</sequence>
<reference evidence="2 3" key="1">
    <citation type="submission" date="2016-04" db="EMBL/GenBank/DDBJ databases">
        <title>Complete genome sequence of the haloalkaliphilic hydrocarbon-degrading bacterium Dietzia psychralcaliphila ILA-1T, isolated from a drain of a fish product-processing plant.</title>
        <authorList>
            <person name="Zhao J."/>
            <person name="Hu B."/>
            <person name="Geng S."/>
            <person name="Nie Y."/>
            <person name="Tang Y."/>
        </authorList>
    </citation>
    <scope>NUCLEOTIDE SEQUENCE [LARGE SCALE GENOMIC DNA]</scope>
    <source>
        <strain evidence="2 3">ILA-1</strain>
    </source>
</reference>
<dbReference type="Proteomes" id="UP000244903">
    <property type="component" value="Chromosome"/>
</dbReference>
<proteinExistence type="predicted"/>
<dbReference type="RefSeq" id="WP_107748944.1">
    <property type="nucleotide sequence ID" value="NZ_CP015453.1"/>
</dbReference>
<organism evidence="2 3">
    <name type="scientific">Dietzia psychralcaliphila</name>
    <dbReference type="NCBI Taxonomy" id="139021"/>
    <lineage>
        <taxon>Bacteria</taxon>
        <taxon>Bacillati</taxon>
        <taxon>Actinomycetota</taxon>
        <taxon>Actinomycetes</taxon>
        <taxon>Mycobacteriales</taxon>
        <taxon>Dietziaceae</taxon>
        <taxon>Dietzia</taxon>
    </lineage>
</organism>
<gene>
    <name evidence="2" type="ORF">A6048_02590</name>
</gene>
<evidence type="ECO:0000313" key="2">
    <source>
        <dbReference type="EMBL" id="AWH94573.1"/>
    </source>
</evidence>
<dbReference type="EMBL" id="CP015453">
    <property type="protein sequence ID" value="AWH94573.1"/>
    <property type="molecule type" value="Genomic_DNA"/>
</dbReference>
<name>A0AAD0NQ22_9ACTN</name>
<feature type="region of interest" description="Disordered" evidence="1">
    <location>
        <begin position="27"/>
        <end position="64"/>
    </location>
</feature>